<name>A0A846U265_9MOLU</name>
<proteinExistence type="predicted"/>
<feature type="chain" id="PRO_5032629690" evidence="1">
    <location>
        <begin position="19"/>
        <end position="201"/>
    </location>
</feature>
<dbReference type="EMBL" id="JAAVVK010000002">
    <property type="protein sequence ID" value="NKE38609.1"/>
    <property type="molecule type" value="Genomic_DNA"/>
</dbReference>
<gene>
    <name evidence="2" type="ORF">HER12_02425</name>
</gene>
<evidence type="ECO:0000313" key="2">
    <source>
        <dbReference type="EMBL" id="NKE38609.1"/>
    </source>
</evidence>
<dbReference type="Proteomes" id="UP000584587">
    <property type="component" value="Unassembled WGS sequence"/>
</dbReference>
<sequence length="201" mass="22684">MKNLLSALAIASLSTTIAAPLINQSISSNNNLQLNQAYQTKELYWYEGQTELEIEVSWAIDTTEVFSYIMDLGQDSISNYRTFSALDLNYQSYTKTSWGSDNYFGDTFKSIQNRSISSGFVNRRVETTADIINNSKIEMLNVHAVHGMAKMESVQKIGFSYYSDQNGNHMQLFGYQYAESWISMSGGYMSINIGQGIRLES</sequence>
<dbReference type="RefSeq" id="WP_168105086.1">
    <property type="nucleotide sequence ID" value="NZ_CP051215.1"/>
</dbReference>
<comment type="caution">
    <text evidence="2">The sequence shown here is derived from an EMBL/GenBank/DDBJ whole genome shotgun (WGS) entry which is preliminary data.</text>
</comment>
<dbReference type="AlphaFoldDB" id="A0A846U265"/>
<organism evidence="2 3">
    <name type="scientific">Spiroplasma platyhelix PALS-1</name>
    <dbReference type="NCBI Taxonomy" id="1276218"/>
    <lineage>
        <taxon>Bacteria</taxon>
        <taxon>Bacillati</taxon>
        <taxon>Mycoplasmatota</taxon>
        <taxon>Mollicutes</taxon>
        <taxon>Entomoplasmatales</taxon>
        <taxon>Spiroplasmataceae</taxon>
        <taxon>Spiroplasma</taxon>
    </lineage>
</organism>
<protein>
    <submittedName>
        <fullName evidence="2">Uncharacterized protein</fullName>
    </submittedName>
</protein>
<feature type="signal peptide" evidence="1">
    <location>
        <begin position="1"/>
        <end position="18"/>
    </location>
</feature>
<keyword evidence="3" id="KW-1185">Reference proteome</keyword>
<accession>A0A846U265</accession>
<reference evidence="2 3" key="1">
    <citation type="submission" date="2020-04" db="EMBL/GenBank/DDBJ databases">
        <title>Complete genome sequence of Spiroplasma platyhelix ATCC 51748, an insect isolate.</title>
        <authorList>
            <person name="Green E.A."/>
            <person name="Klassen J.L."/>
        </authorList>
    </citation>
    <scope>NUCLEOTIDE SEQUENCE [LARGE SCALE GENOMIC DNA]</scope>
    <source>
        <strain evidence="2 3">PALS-1</strain>
    </source>
</reference>
<evidence type="ECO:0000256" key="1">
    <source>
        <dbReference type="SAM" id="SignalP"/>
    </source>
</evidence>
<evidence type="ECO:0000313" key="3">
    <source>
        <dbReference type="Proteomes" id="UP000584587"/>
    </source>
</evidence>
<keyword evidence="1" id="KW-0732">Signal</keyword>